<feature type="region of interest" description="Disordered" evidence="1">
    <location>
        <begin position="167"/>
        <end position="214"/>
    </location>
</feature>
<organism evidence="4 5">
    <name type="scientific">Thiohalocapsa halophila</name>
    <dbReference type="NCBI Taxonomy" id="69359"/>
    <lineage>
        <taxon>Bacteria</taxon>
        <taxon>Pseudomonadati</taxon>
        <taxon>Pseudomonadota</taxon>
        <taxon>Gammaproteobacteria</taxon>
        <taxon>Chromatiales</taxon>
        <taxon>Chromatiaceae</taxon>
        <taxon>Thiohalocapsa</taxon>
    </lineage>
</organism>
<feature type="domain" description="VWA-like" evidence="2">
    <location>
        <begin position="336"/>
        <end position="459"/>
    </location>
</feature>
<feature type="domain" description="Putative metallopeptidase" evidence="3">
    <location>
        <begin position="13"/>
        <end position="327"/>
    </location>
</feature>
<evidence type="ECO:0008006" key="6">
    <source>
        <dbReference type="Google" id="ProtNLM"/>
    </source>
</evidence>
<dbReference type="InterPro" id="IPR018698">
    <property type="entry name" value="VWA-like_dom"/>
</dbReference>
<dbReference type="EMBL" id="NRRV01000030">
    <property type="protein sequence ID" value="MBK1631701.1"/>
    <property type="molecule type" value="Genomic_DNA"/>
</dbReference>
<proteinExistence type="predicted"/>
<evidence type="ECO:0000313" key="4">
    <source>
        <dbReference type="EMBL" id="MBK1631701.1"/>
    </source>
</evidence>
<evidence type="ECO:0000313" key="5">
    <source>
        <dbReference type="Proteomes" id="UP000748752"/>
    </source>
</evidence>
<evidence type="ECO:0000259" key="2">
    <source>
        <dbReference type="Pfam" id="PF09967"/>
    </source>
</evidence>
<sequence>MAEAPSNRRSAVYEHRGTRAVQRMVEYAPSTGGLALWIRHVDAQPDQAGGLVAANDGVSIYYGADFDELSLPVQTGLVAHQVLHVALRHPQRFEELQRLTGDVDRGLYNICADAIVNSTLAHLNWLELPSGSVLLEDLLTASLLRQETPDKALLEWDVERLYRAVDDRQTGSGGQGGRRGGRGQRQDDAGASRGSNDAETGSTAPKQDGPRASRARHFAGAILRDLLPAADSEHPEGEAEQAREWRERLTRAHAGDGVHSMLRALMADLPKVRTPWEQLLRTQLARGLSMQPELSWSRPSRSYIANRGRVGAAAGGGSMRMPWEPGRASSRAVARLAVLVDISGSVESPLMHRFAAELAAISRRLEARVLVVIGDDKVRDVRFFEPGRSNLRDIELEGGGGTDFTPLLAEAQRHGPDMAVFLTDLDGRVDYCPPFPVLWAVPASAEHMQAPFGRKLVLE</sequence>
<name>A0ABS1CIF2_9GAMM</name>
<feature type="compositionally biased region" description="Polar residues" evidence="1">
    <location>
        <begin position="193"/>
        <end position="205"/>
    </location>
</feature>
<evidence type="ECO:0000259" key="3">
    <source>
        <dbReference type="Pfam" id="PF13203"/>
    </source>
</evidence>
<reference evidence="4 5" key="1">
    <citation type="journal article" date="2020" name="Microorganisms">
        <title>Osmotic Adaptation and Compatible Solute Biosynthesis of Phototrophic Bacteria as Revealed from Genome Analyses.</title>
        <authorList>
            <person name="Imhoff J.F."/>
            <person name="Rahn T."/>
            <person name="Kunzel S."/>
            <person name="Keller A."/>
            <person name="Neulinger S.C."/>
        </authorList>
    </citation>
    <scope>NUCLEOTIDE SEQUENCE [LARGE SCALE GENOMIC DNA]</scope>
    <source>
        <strain evidence="4 5">DSM 6210</strain>
    </source>
</reference>
<dbReference type="PANTHER" id="PTHR38730">
    <property type="entry name" value="SLL7028 PROTEIN"/>
    <property type="match status" value="1"/>
</dbReference>
<dbReference type="Pfam" id="PF09967">
    <property type="entry name" value="DUF2201"/>
    <property type="match status" value="1"/>
</dbReference>
<evidence type="ECO:0000256" key="1">
    <source>
        <dbReference type="SAM" id="MobiDB-lite"/>
    </source>
</evidence>
<comment type="caution">
    <text evidence="4">The sequence shown here is derived from an EMBL/GenBank/DDBJ whole genome shotgun (WGS) entry which is preliminary data.</text>
</comment>
<protein>
    <recommendedName>
        <fullName evidence="6">Metal-dependent peptidase</fullName>
    </recommendedName>
</protein>
<keyword evidence="5" id="KW-1185">Reference proteome</keyword>
<dbReference type="RefSeq" id="WP_200238335.1">
    <property type="nucleotide sequence ID" value="NZ_NRRV01000030.1"/>
</dbReference>
<dbReference type="Pfam" id="PF13203">
    <property type="entry name" value="DUF2201_N"/>
    <property type="match status" value="1"/>
</dbReference>
<dbReference type="Proteomes" id="UP000748752">
    <property type="component" value="Unassembled WGS sequence"/>
</dbReference>
<gene>
    <name evidence="4" type="ORF">CKO31_13280</name>
</gene>
<dbReference type="PANTHER" id="PTHR38730:SF1">
    <property type="entry name" value="SLL7028 PROTEIN"/>
    <property type="match status" value="1"/>
</dbReference>
<dbReference type="InterPro" id="IPR025154">
    <property type="entry name" value="Put_metallopeptidase_dom"/>
</dbReference>
<accession>A0ABS1CIF2</accession>